<keyword evidence="1" id="KW-0812">Transmembrane</keyword>
<evidence type="ECO:0000313" key="2">
    <source>
        <dbReference type="EMBL" id="MBC5769600.1"/>
    </source>
</evidence>
<evidence type="ECO:0000313" key="3">
    <source>
        <dbReference type="Proteomes" id="UP000620327"/>
    </source>
</evidence>
<evidence type="ECO:0000256" key="1">
    <source>
        <dbReference type="SAM" id="Phobius"/>
    </source>
</evidence>
<accession>A0A923MGF1</accession>
<gene>
    <name evidence="2" type="ORF">H8Z83_04590</name>
</gene>
<organism evidence="2 3">
    <name type="scientific">Dysosmobacter segnis</name>
    <dbReference type="NCBI Taxonomy" id="2763042"/>
    <lineage>
        <taxon>Bacteria</taxon>
        <taxon>Bacillati</taxon>
        <taxon>Bacillota</taxon>
        <taxon>Clostridia</taxon>
        <taxon>Eubacteriales</taxon>
        <taxon>Oscillospiraceae</taxon>
        <taxon>Dysosmobacter</taxon>
    </lineage>
</organism>
<feature type="transmembrane region" description="Helical" evidence="1">
    <location>
        <begin position="47"/>
        <end position="68"/>
    </location>
</feature>
<keyword evidence="1" id="KW-0472">Membrane</keyword>
<dbReference type="AlphaFoldDB" id="A0A923MGF1"/>
<name>A0A923MGF1_9FIRM</name>
<dbReference type="EMBL" id="JACOQI010000003">
    <property type="protein sequence ID" value="MBC5769600.1"/>
    <property type="molecule type" value="Genomic_DNA"/>
</dbReference>
<keyword evidence="1" id="KW-1133">Transmembrane helix</keyword>
<sequence length="105" mass="11458">MKEKKPVGPHKLLKICRRLFFSGALTMLTAAYLIGHFYTWRGNDVSVFLWIAAGVGILIMAGSLLTAFSKLRCPYCGASLMAGGRMPSSLPHFCPDCGKTLDDCD</sequence>
<feature type="transmembrane region" description="Helical" evidence="1">
    <location>
        <begin position="20"/>
        <end position="41"/>
    </location>
</feature>
<dbReference type="Proteomes" id="UP000620327">
    <property type="component" value="Unassembled WGS sequence"/>
</dbReference>
<reference evidence="2" key="1">
    <citation type="submission" date="2020-08" db="EMBL/GenBank/DDBJ databases">
        <title>Genome public.</title>
        <authorList>
            <person name="Liu C."/>
            <person name="Sun Q."/>
        </authorList>
    </citation>
    <scope>NUCLEOTIDE SEQUENCE</scope>
    <source>
        <strain evidence="2">BX15</strain>
    </source>
</reference>
<keyword evidence="3" id="KW-1185">Reference proteome</keyword>
<comment type="caution">
    <text evidence="2">The sequence shown here is derived from an EMBL/GenBank/DDBJ whole genome shotgun (WGS) entry which is preliminary data.</text>
</comment>
<proteinExistence type="predicted"/>
<protein>
    <submittedName>
        <fullName evidence="2">Uncharacterized protein</fullName>
    </submittedName>
</protein>
<dbReference type="RefSeq" id="WP_187013958.1">
    <property type="nucleotide sequence ID" value="NZ_JACOQI010000003.1"/>
</dbReference>